<organism evidence="2 3">
    <name type="scientific">Streptomyces silvensis</name>
    <dbReference type="NCBI Taxonomy" id="1765722"/>
    <lineage>
        <taxon>Bacteria</taxon>
        <taxon>Bacillati</taxon>
        <taxon>Actinomycetota</taxon>
        <taxon>Actinomycetes</taxon>
        <taxon>Kitasatosporales</taxon>
        <taxon>Streptomycetaceae</taxon>
        <taxon>Streptomyces</taxon>
    </lineage>
</organism>
<dbReference type="Proteomes" id="UP000054804">
    <property type="component" value="Unassembled WGS sequence"/>
</dbReference>
<dbReference type="SUPFAM" id="SSF47413">
    <property type="entry name" value="lambda repressor-like DNA-binding domains"/>
    <property type="match status" value="1"/>
</dbReference>
<reference evidence="2 3" key="1">
    <citation type="submission" date="2015-12" db="EMBL/GenBank/DDBJ databases">
        <title>Draft genome sequence of Streptomyces silvensis ATCC 53525, a producer of novel hormone antagonists.</title>
        <authorList>
            <person name="Johnston C.W."/>
            <person name="Li Y."/>
            <person name="Magarvey N.A."/>
        </authorList>
    </citation>
    <scope>NUCLEOTIDE SEQUENCE [LARGE SCALE GENOMIC DNA]</scope>
    <source>
        <strain evidence="2 3">ATCC 53525</strain>
    </source>
</reference>
<dbReference type="Gene3D" id="1.10.260.40">
    <property type="entry name" value="lambda repressor-like DNA-binding domains"/>
    <property type="match status" value="1"/>
</dbReference>
<dbReference type="STRING" id="1765722.AT728_10105"/>
<dbReference type="EMBL" id="LOCL01000033">
    <property type="protein sequence ID" value="KUF17912.1"/>
    <property type="molecule type" value="Genomic_DNA"/>
</dbReference>
<evidence type="ECO:0000259" key="1">
    <source>
        <dbReference type="PROSITE" id="PS50943"/>
    </source>
</evidence>
<protein>
    <submittedName>
        <fullName evidence="2">DNA-binding protein</fullName>
    </submittedName>
</protein>
<evidence type="ECO:0000313" key="2">
    <source>
        <dbReference type="EMBL" id="KUF17912.1"/>
    </source>
</evidence>
<gene>
    <name evidence="2" type="ORF">AT728_10105</name>
</gene>
<comment type="caution">
    <text evidence="2">The sequence shown here is derived from an EMBL/GenBank/DDBJ whole genome shotgun (WGS) entry which is preliminary data.</text>
</comment>
<dbReference type="CDD" id="cd00093">
    <property type="entry name" value="HTH_XRE"/>
    <property type="match status" value="1"/>
</dbReference>
<dbReference type="AlphaFoldDB" id="A0A0W7X531"/>
<proteinExistence type="predicted"/>
<keyword evidence="3" id="KW-1185">Reference proteome</keyword>
<dbReference type="InterPro" id="IPR043917">
    <property type="entry name" value="DUF5753"/>
</dbReference>
<accession>A0A0W7X531</accession>
<sequence length="271" mass="29762">MSETNCQPPAAWRYCGSQIKLWRAEASVSRAALADEAGYDCEYVKSMENGRRRPTLRLLQVADQMCGAGGKLAAAQQYLKPEPFPQRTQAYVQAEAEAIALYAYGALLIPGLLQTKEYAYELLSKSCPPVDEDTVRERVAGRLKRQQKLHGKPPAHVSFVIHEAALRGMVGGRDVMRSQLAHLLEVGKRRNVSIQVLPFAVAPPVALGGPMVLVETVEHEQYGYVEGQETGALYADADTLNALRQRLGAIRMQALNIAESARFIGKVADEL</sequence>
<keyword evidence="2" id="KW-0238">DNA-binding</keyword>
<feature type="domain" description="HTH cro/C1-type" evidence="1">
    <location>
        <begin position="19"/>
        <end position="60"/>
    </location>
</feature>
<evidence type="ECO:0000313" key="3">
    <source>
        <dbReference type="Proteomes" id="UP000054804"/>
    </source>
</evidence>
<name>A0A0W7X531_9ACTN</name>
<dbReference type="GO" id="GO:0003677">
    <property type="term" value="F:DNA binding"/>
    <property type="evidence" value="ECO:0007669"/>
    <property type="project" value="UniProtKB-KW"/>
</dbReference>
<dbReference type="RefSeq" id="WP_058848347.1">
    <property type="nucleotide sequence ID" value="NZ_LOCL01000033.1"/>
</dbReference>
<dbReference type="Pfam" id="PF13560">
    <property type="entry name" value="HTH_31"/>
    <property type="match status" value="1"/>
</dbReference>
<dbReference type="InterPro" id="IPR001387">
    <property type="entry name" value="Cro/C1-type_HTH"/>
</dbReference>
<dbReference type="OrthoDB" id="5177600at2"/>
<dbReference type="InterPro" id="IPR010982">
    <property type="entry name" value="Lambda_DNA-bd_dom_sf"/>
</dbReference>
<dbReference type="Pfam" id="PF19054">
    <property type="entry name" value="DUF5753"/>
    <property type="match status" value="1"/>
</dbReference>
<dbReference type="PROSITE" id="PS50943">
    <property type="entry name" value="HTH_CROC1"/>
    <property type="match status" value="1"/>
</dbReference>